<evidence type="ECO:0000256" key="2">
    <source>
        <dbReference type="ARBA" id="ARBA00022679"/>
    </source>
</evidence>
<dbReference type="PANTHER" id="PTHR42811">
    <property type="entry name" value="SERINE ACETYLTRANSFERASE"/>
    <property type="match status" value="1"/>
</dbReference>
<keyword evidence="4" id="KW-0472">Membrane</keyword>
<dbReference type="Pfam" id="PF00132">
    <property type="entry name" value="Hexapep"/>
    <property type="match status" value="1"/>
</dbReference>
<dbReference type="InterPro" id="IPR001451">
    <property type="entry name" value="Hexapep"/>
</dbReference>
<name>A0A160TBX2_9ZZZZ</name>
<dbReference type="InterPro" id="IPR045304">
    <property type="entry name" value="LbH_SAT"/>
</dbReference>
<evidence type="ECO:0000256" key="4">
    <source>
        <dbReference type="SAM" id="Phobius"/>
    </source>
</evidence>
<dbReference type="GO" id="GO:0006535">
    <property type="term" value="P:cysteine biosynthetic process from serine"/>
    <property type="evidence" value="ECO:0007669"/>
    <property type="project" value="InterPro"/>
</dbReference>
<protein>
    <submittedName>
        <fullName evidence="5">Serine acetyltransferase</fullName>
        <ecNumber evidence="5">2.3.1.30</ecNumber>
    </submittedName>
</protein>
<dbReference type="EMBL" id="CZQC01000015">
    <property type="protein sequence ID" value="CUS40444.1"/>
    <property type="molecule type" value="Genomic_DNA"/>
</dbReference>
<keyword evidence="2 5" id="KW-0808">Transferase</keyword>
<proteinExistence type="inferred from homology"/>
<evidence type="ECO:0000313" key="5">
    <source>
        <dbReference type="EMBL" id="CUS40444.1"/>
    </source>
</evidence>
<dbReference type="CDD" id="cd03354">
    <property type="entry name" value="LbH_SAT"/>
    <property type="match status" value="1"/>
</dbReference>
<accession>A0A160TBX2</accession>
<comment type="similarity">
    <text evidence="1">Belongs to the transferase hexapeptide repeat family.</text>
</comment>
<keyword evidence="4" id="KW-1133">Transmembrane helix</keyword>
<dbReference type="SUPFAM" id="SSF51161">
    <property type="entry name" value="Trimeric LpxA-like enzymes"/>
    <property type="match status" value="1"/>
</dbReference>
<dbReference type="GO" id="GO:0009001">
    <property type="term" value="F:serine O-acetyltransferase activity"/>
    <property type="evidence" value="ECO:0007669"/>
    <property type="project" value="UniProtKB-EC"/>
</dbReference>
<dbReference type="PIRSF" id="PIRSF000441">
    <property type="entry name" value="CysE"/>
    <property type="match status" value="1"/>
</dbReference>
<organism evidence="5">
    <name type="scientific">hydrothermal vent metagenome</name>
    <dbReference type="NCBI Taxonomy" id="652676"/>
    <lineage>
        <taxon>unclassified sequences</taxon>
        <taxon>metagenomes</taxon>
        <taxon>ecological metagenomes</taxon>
    </lineage>
</organism>
<dbReference type="InterPro" id="IPR011004">
    <property type="entry name" value="Trimer_LpxA-like_sf"/>
</dbReference>
<dbReference type="InterPro" id="IPR005881">
    <property type="entry name" value="Ser_O-AcTrfase"/>
</dbReference>
<sequence length="183" mass="19811">MKNNDLSRKATFLYGKSTLGNKLALLTQRGTWAVLVYRFGRFAGNVSPRPLGLLLKVMYFGLFYITQMLTGISIQAYANIGKGMVVMNFSGIFVLAEKIGDNFTVYEGVTVGNIRGAPRLAIIGDNVTLEPGCKILGDVTIGNNVIVRANSLVLTDIPDNSIAMGNPARIKPLETVQPTEKQG</sequence>
<keyword evidence="4" id="KW-0812">Transmembrane</keyword>
<feature type="transmembrane region" description="Helical" evidence="4">
    <location>
        <begin position="57"/>
        <end position="78"/>
    </location>
</feature>
<evidence type="ECO:0000256" key="1">
    <source>
        <dbReference type="ARBA" id="ARBA00007274"/>
    </source>
</evidence>
<gene>
    <name evidence="5" type="ORF">MGWOODY_Tha1548</name>
</gene>
<dbReference type="AlphaFoldDB" id="A0A160TBX2"/>
<keyword evidence="3 5" id="KW-0012">Acyltransferase</keyword>
<dbReference type="EC" id="2.3.1.30" evidence="5"/>
<dbReference type="Gene3D" id="2.160.10.10">
    <property type="entry name" value="Hexapeptide repeat proteins"/>
    <property type="match status" value="1"/>
</dbReference>
<dbReference type="GO" id="GO:0005737">
    <property type="term" value="C:cytoplasm"/>
    <property type="evidence" value="ECO:0007669"/>
    <property type="project" value="InterPro"/>
</dbReference>
<evidence type="ECO:0000256" key="3">
    <source>
        <dbReference type="ARBA" id="ARBA00023315"/>
    </source>
</evidence>
<reference evidence="5" key="1">
    <citation type="submission" date="2015-10" db="EMBL/GenBank/DDBJ databases">
        <authorList>
            <person name="Gilbert D.G."/>
        </authorList>
    </citation>
    <scope>NUCLEOTIDE SEQUENCE</scope>
</reference>